<evidence type="ECO:0000256" key="20">
    <source>
        <dbReference type="SAM" id="Coils"/>
    </source>
</evidence>
<dbReference type="HOGENOM" id="CLU_009305_0_0_1"/>
<dbReference type="InterPro" id="IPR028816">
    <property type="entry name" value="Caprin"/>
</dbReference>
<dbReference type="FunFam" id="2.60.120.40:FF:000003">
    <property type="entry name" value="caprin-2 isoform X1"/>
    <property type="match status" value="1"/>
</dbReference>
<dbReference type="PANTHER" id="PTHR22922:SF5">
    <property type="entry name" value="CAPRIN-2"/>
    <property type="match status" value="1"/>
</dbReference>
<dbReference type="GO" id="GO:0030154">
    <property type="term" value="P:cell differentiation"/>
    <property type="evidence" value="ECO:0007669"/>
    <property type="project" value="UniProtKB-KW"/>
</dbReference>
<keyword evidence="13" id="KW-0652">Protein synthesis inhibitor</keyword>
<keyword evidence="24" id="KW-1185">Reference proteome</keyword>
<dbReference type="Ensembl" id="ENSLOCT00000018615.1">
    <property type="protein sequence ID" value="ENSLOCP00000018583.1"/>
    <property type="gene ID" value="ENSLOCG00000015099.1"/>
</dbReference>
<dbReference type="Gene3D" id="2.60.120.40">
    <property type="match status" value="1"/>
</dbReference>
<dbReference type="PANTHER" id="PTHR22922">
    <property type="entry name" value="GPI-ANCHORED PROTEIN P137"/>
    <property type="match status" value="1"/>
</dbReference>
<feature type="coiled-coil region" evidence="20">
    <location>
        <begin position="77"/>
        <end position="160"/>
    </location>
</feature>
<name>W5ND74_LEPOC</name>
<dbReference type="Pfam" id="PF12287">
    <property type="entry name" value="Caprin-1_C"/>
    <property type="match status" value="1"/>
</dbReference>
<evidence type="ECO:0000256" key="1">
    <source>
        <dbReference type="ARBA" id="ARBA00004202"/>
    </source>
</evidence>
<dbReference type="GO" id="GO:0009950">
    <property type="term" value="P:dorsal/ventral axis specification"/>
    <property type="evidence" value="ECO:0007669"/>
    <property type="project" value="Ensembl"/>
</dbReference>
<dbReference type="InterPro" id="IPR008983">
    <property type="entry name" value="Tumour_necrosis_fac-like_dom"/>
</dbReference>
<keyword evidence="6" id="KW-0597">Phosphoprotein</keyword>
<evidence type="ECO:0000256" key="2">
    <source>
        <dbReference type="ARBA" id="ARBA00004496"/>
    </source>
</evidence>
<evidence type="ECO:0000256" key="16">
    <source>
        <dbReference type="ARBA" id="ARBA00067331"/>
    </source>
</evidence>
<dbReference type="InterPro" id="IPR022070">
    <property type="entry name" value="Caprin-1_C"/>
</dbReference>
<dbReference type="GO" id="GO:0005102">
    <property type="term" value="F:signaling receptor binding"/>
    <property type="evidence" value="ECO:0000318"/>
    <property type="project" value="GO_Central"/>
</dbReference>
<dbReference type="InterPro" id="IPR041637">
    <property type="entry name" value="Caprin-1_dimer"/>
</dbReference>
<keyword evidence="5" id="KW-0963">Cytoplasm</keyword>
<keyword evidence="7" id="KW-0341">Growth regulation</keyword>
<evidence type="ECO:0000313" key="23">
    <source>
        <dbReference type="Ensembl" id="ENSLOCP00000018583.1"/>
    </source>
</evidence>
<dbReference type="GO" id="GO:0046872">
    <property type="term" value="F:metal ion binding"/>
    <property type="evidence" value="ECO:0007669"/>
    <property type="project" value="UniProtKB-KW"/>
</dbReference>
<comment type="function">
    <text evidence="14">Promotes phosphorylation of the Wnt coreceptor LRP6, leading to increased activity of the canonical Wnt signaling pathway. Facilitates constitutive LRP6 phosphorylation by CDK14/CCNY during G2/M stage of the cell cycle, which may potentiate cells for Wnt signaling. May regulate the transport and translation of mRNAs, modulating for instance the expression of proteins involved in synaptic plasticity in neurons. Involved in regulation of growth as erythroblasts shift from a highly proliferative state towards their terminal phase of differentiation. May be involved in apoptosis.</text>
</comment>
<dbReference type="OMA" id="NHNQHGE"/>
<feature type="compositionally biased region" description="Pro residues" evidence="21">
    <location>
        <begin position="375"/>
        <end position="393"/>
    </location>
</feature>
<feature type="compositionally biased region" description="Polar residues" evidence="21">
    <location>
        <begin position="812"/>
        <end position="828"/>
    </location>
</feature>
<dbReference type="Bgee" id="ENSLOCG00000015099">
    <property type="expression patterns" value="Expressed in ovary and 6 other cell types or tissues"/>
</dbReference>
<evidence type="ECO:0000256" key="6">
    <source>
        <dbReference type="ARBA" id="ARBA00022553"/>
    </source>
</evidence>
<keyword evidence="8" id="KW-0479">Metal-binding</keyword>
<keyword evidence="12" id="KW-0472">Membrane</keyword>
<keyword evidence="10" id="KW-0106">Calcium</keyword>
<dbReference type="PROSITE" id="PS50871">
    <property type="entry name" value="C1Q"/>
    <property type="match status" value="1"/>
</dbReference>
<evidence type="ECO:0000256" key="21">
    <source>
        <dbReference type="SAM" id="MobiDB-lite"/>
    </source>
</evidence>
<dbReference type="PRINTS" id="PR00007">
    <property type="entry name" value="COMPLEMNTC1Q"/>
</dbReference>
<proteinExistence type="inferred from homology"/>
<comment type="similarity">
    <text evidence="3">Belongs to the caprin family.</text>
</comment>
<dbReference type="EMBL" id="AHAT01025645">
    <property type="status" value="NOT_ANNOTATED_CDS"/>
    <property type="molecule type" value="Genomic_DNA"/>
</dbReference>
<evidence type="ECO:0000256" key="8">
    <source>
        <dbReference type="ARBA" id="ARBA00022723"/>
    </source>
</evidence>
<feature type="region of interest" description="Disordered" evidence="21">
    <location>
        <begin position="564"/>
        <end position="587"/>
    </location>
</feature>
<dbReference type="GO" id="GO:0017148">
    <property type="term" value="P:negative regulation of translation"/>
    <property type="evidence" value="ECO:0007669"/>
    <property type="project" value="UniProtKB-KW"/>
</dbReference>
<evidence type="ECO:0000256" key="10">
    <source>
        <dbReference type="ARBA" id="ARBA00022837"/>
    </source>
</evidence>
<keyword evidence="20" id="KW-0175">Coiled coil</keyword>
<dbReference type="InterPro" id="IPR001073">
    <property type="entry name" value="C1q_dom"/>
</dbReference>
<evidence type="ECO:0000256" key="4">
    <source>
        <dbReference type="ARBA" id="ARBA00022475"/>
    </source>
</evidence>
<evidence type="ECO:0000256" key="13">
    <source>
        <dbReference type="ARBA" id="ARBA00023193"/>
    </source>
</evidence>
<dbReference type="GO" id="GO:0005737">
    <property type="term" value="C:cytoplasm"/>
    <property type="evidence" value="ECO:0000318"/>
    <property type="project" value="GO_Central"/>
</dbReference>
<sequence>PLSSETVLTMVQLSPSPVLDLAPMSEHSEVTAERQGSPRSPTAEAPPVLSSLQLALASSAPTYQGYDTYIENGLICLKHKIRNIEKKKLKLEDYKQRLKAGEALNQDQLDAVEKYDEVVHNLAFARELQKTFSSLSQDLLKAQRKAVRREQVQKTEVEKKRLCTVLQVHYILQSLQQEHVRKDFRSGLNGAPFLSARELERLLGFSERVGCKRNESMSVEDQMEQAAIVYGDLLEGADKPVAGTTYKHLKEQLARLLDCGYFDHIPVPHSESLEEAVAEVVKKPLAPKRPAAGVPEPSVPLPKCEVPAREFLNRRYLPETDFRAQEQEGQPVPSWKAEFLALKQQEPPDSWDMEYTEKPASPPQSALKPWRAAPAPVPAPAPAPMPAPAPTPVPKEQVEVKPPPAAAAAEPKQASTPSPSRAHQGIELLQSVKLVQLVCFLSPHGGVQRRERKSRPEQEMKVFSAFISLMVLSYEIGANGLIQAPKSDPSPVAVFTSPSPLPADPELRKQKLQDLMEEIQGSFSFMQVLQASAPAGLPLSACWGRPTPTGQNPGPKSRKLIDSVLEGEGSPGGGTSRLKHSALGTSTPLESSSQWKCLTERPVKLCPPPQPAPVPAAPVPPKSSLTNAQTLCAPVLKYFCLLATVHVAHALLLVFGVRWPTRPAASQSCGSPFSLFLNTSFSPLVQVALIHHRWEFIYGNITSKNRTGNLHKDCFIFSSLASITFPAMETIFLQPVPLFTNSEGYHGTRLQVCARKEPQATGGFESYKNGMPSPGGNFIQPSYPARECTPILYGARESGFQQNYKRGGLTGQRASSRATWSDSSQVSSPERDNETFASVDSGQGDSRCITPIDVPVSAPGATLMPVHVYPLPQQMRVAFSAARTSNFAPGTLDQPIVFDLLLNNLGETFDMQLGRFSCPVNGTYVFIFHILKLAVNVPLYVNLMRNEEVMVSAYANDGAPDHETASNHAVLQLYQGDQIWLRLHRGAIYGSSWKYSTFSGYLLYQD</sequence>
<evidence type="ECO:0000256" key="12">
    <source>
        <dbReference type="ARBA" id="ARBA00023136"/>
    </source>
</evidence>
<dbReference type="Pfam" id="PF18293">
    <property type="entry name" value="Caprin-1_dimer"/>
    <property type="match status" value="1"/>
</dbReference>
<dbReference type="SUPFAM" id="SSF49842">
    <property type="entry name" value="TNF-like"/>
    <property type="match status" value="1"/>
</dbReference>
<feature type="region of interest" description="Disordered" evidence="21">
    <location>
        <begin position="22"/>
        <end position="46"/>
    </location>
</feature>
<evidence type="ECO:0000259" key="22">
    <source>
        <dbReference type="PROSITE" id="PS50871"/>
    </source>
</evidence>
<reference evidence="24" key="1">
    <citation type="submission" date="2011-12" db="EMBL/GenBank/DDBJ databases">
        <title>The Draft Genome of Lepisosteus oculatus.</title>
        <authorList>
            <consortium name="The Broad Institute Genome Assembly &amp; Analysis Group"/>
            <consortium name="Computational R&amp;D Group"/>
            <consortium name="and Sequencing Platform"/>
            <person name="Di Palma F."/>
            <person name="Alfoldi J."/>
            <person name="Johnson J."/>
            <person name="Berlin A."/>
            <person name="Gnerre S."/>
            <person name="Jaffe D."/>
            <person name="MacCallum I."/>
            <person name="Young S."/>
            <person name="Walker B.J."/>
            <person name="Lander E.S."/>
            <person name="Lindblad-Toh K."/>
        </authorList>
    </citation>
    <scope>NUCLEOTIDE SEQUENCE [LARGE SCALE GENOMIC DNA]</scope>
</reference>
<keyword evidence="9" id="KW-0221">Differentiation</keyword>
<evidence type="ECO:0000256" key="18">
    <source>
        <dbReference type="ARBA" id="ARBA00080108"/>
    </source>
</evidence>
<dbReference type="GO" id="GO:0005886">
    <property type="term" value="C:plasma membrane"/>
    <property type="evidence" value="ECO:0007669"/>
    <property type="project" value="UniProtKB-SubCell"/>
</dbReference>
<comment type="subunit">
    <text evidence="15">Homotrimer; via C1q domain. Found in a complex with LRP6, CCNY and CDK14 during G2/M stage; CAPRIN2 functions as a scaffold for the complex by binding to CCNY via its N terminus and to CDK14 via its C terminus. Interacts with LRP5. Interacts with LRP6.</text>
</comment>
<evidence type="ECO:0000256" key="19">
    <source>
        <dbReference type="ARBA" id="ARBA00081559"/>
    </source>
</evidence>
<accession>W5ND74</accession>
<dbReference type="InParanoid" id="W5ND74"/>
<dbReference type="AlphaFoldDB" id="W5ND74"/>
<evidence type="ECO:0000256" key="15">
    <source>
        <dbReference type="ARBA" id="ARBA00064065"/>
    </source>
</evidence>
<dbReference type="GO" id="GO:0003723">
    <property type="term" value="F:RNA binding"/>
    <property type="evidence" value="ECO:0007669"/>
    <property type="project" value="UniProtKB-KW"/>
</dbReference>
<keyword evidence="11" id="KW-0694">RNA-binding</keyword>
<protein>
    <recommendedName>
        <fullName evidence="16">Caprin-2</fullName>
    </recommendedName>
    <alternativeName>
        <fullName evidence="18">C1q domain-containing protein 1</fullName>
    </alternativeName>
    <alternativeName>
        <fullName evidence="17">Cytoplasmic activation/proliferation-associated protein 2</fullName>
    </alternativeName>
    <alternativeName>
        <fullName evidence="19">RNA granule protein 140</fullName>
    </alternativeName>
</protein>
<organism evidence="23 24">
    <name type="scientific">Lepisosteus oculatus</name>
    <name type="common">Spotted gar</name>
    <dbReference type="NCBI Taxonomy" id="7918"/>
    <lineage>
        <taxon>Eukaryota</taxon>
        <taxon>Metazoa</taxon>
        <taxon>Chordata</taxon>
        <taxon>Craniata</taxon>
        <taxon>Vertebrata</taxon>
        <taxon>Euteleostomi</taxon>
        <taxon>Actinopterygii</taxon>
        <taxon>Neopterygii</taxon>
        <taxon>Holostei</taxon>
        <taxon>Semionotiformes</taxon>
        <taxon>Lepisosteidae</taxon>
        <taxon>Lepisosteus</taxon>
    </lineage>
</organism>
<reference evidence="23" key="3">
    <citation type="submission" date="2025-09" db="UniProtKB">
        <authorList>
            <consortium name="Ensembl"/>
        </authorList>
    </citation>
    <scope>IDENTIFICATION</scope>
</reference>
<feature type="region of interest" description="Disordered" evidence="21">
    <location>
        <begin position="348"/>
        <end position="422"/>
    </location>
</feature>
<evidence type="ECO:0000256" key="14">
    <source>
        <dbReference type="ARBA" id="ARBA00059021"/>
    </source>
</evidence>
<feature type="region of interest" description="Disordered" evidence="21">
    <location>
        <begin position="803"/>
        <end position="842"/>
    </location>
</feature>
<dbReference type="SMART" id="SM00110">
    <property type="entry name" value="C1Q"/>
    <property type="match status" value="1"/>
</dbReference>
<dbReference type="FunCoup" id="W5ND74">
    <property type="interactions" value="766"/>
</dbReference>
<evidence type="ECO:0000313" key="24">
    <source>
        <dbReference type="Proteomes" id="UP000018468"/>
    </source>
</evidence>
<evidence type="ECO:0000256" key="7">
    <source>
        <dbReference type="ARBA" id="ARBA00022604"/>
    </source>
</evidence>
<dbReference type="GO" id="GO:0090263">
    <property type="term" value="P:positive regulation of canonical Wnt signaling pathway"/>
    <property type="evidence" value="ECO:0000318"/>
    <property type="project" value="GO_Central"/>
</dbReference>
<evidence type="ECO:0000256" key="9">
    <source>
        <dbReference type="ARBA" id="ARBA00022782"/>
    </source>
</evidence>
<evidence type="ECO:0000256" key="5">
    <source>
        <dbReference type="ARBA" id="ARBA00022490"/>
    </source>
</evidence>
<feature type="domain" description="C1q" evidence="22">
    <location>
        <begin position="872"/>
        <end position="1006"/>
    </location>
</feature>
<evidence type="ECO:0000256" key="3">
    <source>
        <dbReference type="ARBA" id="ARBA00007950"/>
    </source>
</evidence>
<dbReference type="EMBL" id="AHAT01025644">
    <property type="status" value="NOT_ANNOTATED_CDS"/>
    <property type="molecule type" value="Genomic_DNA"/>
</dbReference>
<evidence type="ECO:0000256" key="17">
    <source>
        <dbReference type="ARBA" id="ARBA00078232"/>
    </source>
</evidence>
<dbReference type="Proteomes" id="UP000018468">
    <property type="component" value="Linkage group LG8"/>
</dbReference>
<dbReference type="Pfam" id="PF00386">
    <property type="entry name" value="C1q"/>
    <property type="match status" value="1"/>
</dbReference>
<dbReference type="STRING" id="7918.ENSLOCP00000018583"/>
<comment type="subcellular location">
    <subcellularLocation>
        <location evidence="1">Cell membrane</location>
        <topology evidence="1">Peripheral membrane protein</topology>
    </subcellularLocation>
    <subcellularLocation>
        <location evidence="2">Cytoplasm</location>
    </subcellularLocation>
</comment>
<keyword evidence="4" id="KW-1003">Cell membrane</keyword>
<dbReference type="GeneTree" id="ENSGT00940000153438"/>
<dbReference type="eggNOG" id="ENOG502QQ53">
    <property type="taxonomic scope" value="Eukaryota"/>
</dbReference>
<evidence type="ECO:0000256" key="11">
    <source>
        <dbReference type="ARBA" id="ARBA00022884"/>
    </source>
</evidence>
<reference evidence="23" key="2">
    <citation type="submission" date="2025-08" db="UniProtKB">
        <authorList>
            <consortium name="Ensembl"/>
        </authorList>
    </citation>
    <scope>IDENTIFICATION</scope>
</reference>